<name>A0A5N6U405_ASPAV</name>
<proteinExistence type="predicted"/>
<dbReference type="Pfam" id="PF19086">
    <property type="entry name" value="Terpene_syn_C_2"/>
    <property type="match status" value="1"/>
</dbReference>
<dbReference type="OrthoDB" id="3004402at2759"/>
<accession>A0A5N6U405</accession>
<organism evidence="1 2">
    <name type="scientific">Aspergillus avenaceus</name>
    <dbReference type="NCBI Taxonomy" id="36643"/>
    <lineage>
        <taxon>Eukaryota</taxon>
        <taxon>Fungi</taxon>
        <taxon>Dikarya</taxon>
        <taxon>Ascomycota</taxon>
        <taxon>Pezizomycotina</taxon>
        <taxon>Eurotiomycetes</taxon>
        <taxon>Eurotiomycetidae</taxon>
        <taxon>Eurotiales</taxon>
        <taxon>Aspergillaceae</taxon>
        <taxon>Aspergillus</taxon>
        <taxon>Aspergillus subgen. Circumdati</taxon>
    </lineage>
</organism>
<reference evidence="1 2" key="1">
    <citation type="submission" date="2019-04" db="EMBL/GenBank/DDBJ databases">
        <title>Friends and foes A comparative genomics study of 23 Aspergillus species from section Flavi.</title>
        <authorList>
            <consortium name="DOE Joint Genome Institute"/>
            <person name="Kjaerbolling I."/>
            <person name="Vesth T."/>
            <person name="Frisvad J.C."/>
            <person name="Nybo J.L."/>
            <person name="Theobald S."/>
            <person name="Kildgaard S."/>
            <person name="Isbrandt T."/>
            <person name="Kuo A."/>
            <person name="Sato A."/>
            <person name="Lyhne E.K."/>
            <person name="Kogle M.E."/>
            <person name="Wiebenga A."/>
            <person name="Kun R.S."/>
            <person name="Lubbers R.J."/>
            <person name="Makela M.R."/>
            <person name="Barry K."/>
            <person name="Chovatia M."/>
            <person name="Clum A."/>
            <person name="Daum C."/>
            <person name="Haridas S."/>
            <person name="He G."/>
            <person name="LaButti K."/>
            <person name="Lipzen A."/>
            <person name="Mondo S."/>
            <person name="Riley R."/>
            <person name="Salamov A."/>
            <person name="Simmons B.A."/>
            <person name="Magnuson J.K."/>
            <person name="Henrissat B."/>
            <person name="Mortensen U.H."/>
            <person name="Larsen T.O."/>
            <person name="Devries R.P."/>
            <person name="Grigoriev I.V."/>
            <person name="Machida M."/>
            <person name="Baker S.E."/>
            <person name="Andersen M.R."/>
        </authorList>
    </citation>
    <scope>NUCLEOTIDE SEQUENCE [LARGE SCALE GENOMIC DNA]</scope>
    <source>
        <strain evidence="1 2">IBT 18842</strain>
    </source>
</reference>
<protein>
    <submittedName>
        <fullName evidence="1">Isoprenoid synthase domain-containing protein</fullName>
    </submittedName>
</protein>
<dbReference type="AlphaFoldDB" id="A0A5N6U405"/>
<gene>
    <name evidence="1" type="ORF">BDV25DRAFT_136970</name>
</gene>
<dbReference type="Proteomes" id="UP000325780">
    <property type="component" value="Unassembled WGS sequence"/>
</dbReference>
<keyword evidence="2" id="KW-1185">Reference proteome</keyword>
<evidence type="ECO:0000313" key="1">
    <source>
        <dbReference type="EMBL" id="KAE8153365.1"/>
    </source>
</evidence>
<dbReference type="SUPFAM" id="SSF48576">
    <property type="entry name" value="Terpenoid synthases"/>
    <property type="match status" value="1"/>
</dbReference>
<evidence type="ECO:0000313" key="2">
    <source>
        <dbReference type="Proteomes" id="UP000325780"/>
    </source>
</evidence>
<dbReference type="EMBL" id="ML742040">
    <property type="protein sequence ID" value="KAE8153365.1"/>
    <property type="molecule type" value="Genomic_DNA"/>
</dbReference>
<dbReference type="InterPro" id="IPR008949">
    <property type="entry name" value="Isoprenoid_synthase_dom_sf"/>
</dbReference>
<dbReference type="Gene3D" id="1.10.600.10">
    <property type="entry name" value="Farnesyl Diphosphate Synthase"/>
    <property type="match status" value="1"/>
</dbReference>
<sequence>MDSGDTKQFLRMPKHPLHTDSVVSLDILAMTARKSHTVLFLKLDYPGIENIRSVDVASDHEYAVRYVNDYLNGGIAYLKAPSLQLNRYLQSMAFLRMATGQSEETDEQPVSRGPHAINVSPAEAGLPWATGIVSCRQNKHWQIMIDTTYVFLAYFAADSSAHQIYKTGLSLADIARNQLRSNVDDGFARYPTYLTPEGDPQRVRLLAIVNVLVFLFDDFWEMNDAETFAAVQEEFISRMRPNFDNGKRPKSILQGMIDRTIQDFQEMDRLSGNNTGQEVIDLMVRFLDRPFPPDQWKDMDEYLLYRNEDTAMPYVLACCKFTLNSSVDLESPRLARYLRLVKDHICVANDLASWKKEQREFNDGHTLGLINTVHIMKGLLNIASDQAAVAMATALQYQIEVDIDAEIQRMMKNELTAEEWEFVDATLHVVSGNIFAITTMCRYGGESSKLI</sequence>